<sequence>MLRPLSSRPLIVFLLLALPLSHVFATHFRAGEITARRLSLSSPTYEIKLTGYFDMIGGIGAAQAQNDVVFTINSTDGTGDPEFVTAPRIPPIVDIGNNTTQNVYIAIYTFRTAGAYRISVEEDARNDNVLNIGPKPTNRLNFYVSTTLEINAAFGLNRTPVLRNAPIDIAAVGQRYIHNPAAFDADGDSIAYRMFVPQQAGTNGRGINLEYQDPNTVTPPGQTETGASPATFSINRVTGDIIWDAPVTKGYYNVAFIVEEWRDGALIGQIVRDMQIIVEDARNDRPVLTPLQDICVEAGTLINQKVVATDKNGDKLTLTSASGLYDATLITPPLATFNVANQGAQGSVTGTFTWQTSCDHIRLGSYNVLFKVEDGPPPTYPNPSLFMKLADMTSFNIRVYGPKPTGLTGTAVTDPGGTAYRLNWDAYKCQIPNAKIVIYRAEKCTEIEEDVCEPGIPAGSGYEEIGRVDVNQTTYLDNNGGEGLRPGVSYSYRIAVIFPRPGASPGDPGYLIGGGKSLASAEYCLNLPMAMPVITNVTVDSTSTIRGQITVKWIRPAVTTGVPAQYKLFRATGQNGSAFTEIASINTNLTPGAADTLFVDKGLNTEANAYNYKLEYYTTVNGQLTKFDETETASSVRLEQGAAPSNQVGLKWTALVPWDNGNRVHRVYREDKTKPGTFNRIAEVSVTGPQTFTYVDDGKDKYAADGTVDVSIVKDSTYCYKVETVGSYNNSQIRPSVLYNFSQILCVSSSDTTKPCPPVLSLDPLNCDSLRAHPEAFCTTSGFTNHLTWEYPAELDGRECDPLVTAYRVYYARYEGDAPTLIATVTTPPSPLQTSFDHEGLTSFAGCYFVTAVNRFGSESAPSNTVCRDNCPMFVLPNVFTPNGDNKNDTFQPLECPAFVQSLEFKVYNRWGAQVYSTKDVNINWDGKTNGGKALAAGQYYYEVTIYFESFTKQGTETSMKGWVQLLR</sequence>
<accession>A0A1G7QIK5</accession>
<dbReference type="InterPro" id="IPR013783">
    <property type="entry name" value="Ig-like_fold"/>
</dbReference>
<gene>
    <name evidence="1" type="ORF">SAMN04487996_11463</name>
</gene>
<evidence type="ECO:0000313" key="1">
    <source>
        <dbReference type="EMBL" id="SDF98397.1"/>
    </source>
</evidence>
<protein>
    <submittedName>
        <fullName evidence="1">Gliding motility-associated C-terminal domain-containing protein</fullName>
    </submittedName>
</protein>
<dbReference type="AlphaFoldDB" id="A0A1G7QIK5"/>
<organism evidence="1 2">
    <name type="scientific">Dyadobacter soli</name>
    <dbReference type="NCBI Taxonomy" id="659014"/>
    <lineage>
        <taxon>Bacteria</taxon>
        <taxon>Pseudomonadati</taxon>
        <taxon>Bacteroidota</taxon>
        <taxon>Cytophagia</taxon>
        <taxon>Cytophagales</taxon>
        <taxon>Spirosomataceae</taxon>
        <taxon>Dyadobacter</taxon>
    </lineage>
</organism>
<dbReference type="InterPro" id="IPR036116">
    <property type="entry name" value="FN3_sf"/>
</dbReference>
<dbReference type="InterPro" id="IPR026341">
    <property type="entry name" value="T9SS_type_B"/>
</dbReference>
<dbReference type="STRING" id="659014.SAMN04487996_11463"/>
<dbReference type="EMBL" id="FNAN01000014">
    <property type="protein sequence ID" value="SDF98397.1"/>
    <property type="molecule type" value="Genomic_DNA"/>
</dbReference>
<dbReference type="SUPFAM" id="SSF49265">
    <property type="entry name" value="Fibronectin type III"/>
    <property type="match status" value="1"/>
</dbReference>
<dbReference type="Proteomes" id="UP000198748">
    <property type="component" value="Unassembled WGS sequence"/>
</dbReference>
<name>A0A1G7QIK5_9BACT</name>
<dbReference type="Gene3D" id="2.60.40.10">
    <property type="entry name" value="Immunoglobulins"/>
    <property type="match status" value="2"/>
</dbReference>
<reference evidence="2" key="1">
    <citation type="submission" date="2016-10" db="EMBL/GenBank/DDBJ databases">
        <authorList>
            <person name="Varghese N."/>
            <person name="Submissions S."/>
        </authorList>
    </citation>
    <scope>NUCLEOTIDE SEQUENCE [LARGE SCALE GENOMIC DNA]</scope>
    <source>
        <strain evidence="2">DSM 25329</strain>
    </source>
</reference>
<dbReference type="NCBIfam" id="TIGR04131">
    <property type="entry name" value="Bac_Flav_CTERM"/>
    <property type="match status" value="1"/>
</dbReference>
<proteinExistence type="predicted"/>
<dbReference type="Pfam" id="PF13585">
    <property type="entry name" value="CHU_C"/>
    <property type="match status" value="1"/>
</dbReference>
<keyword evidence="2" id="KW-1185">Reference proteome</keyword>
<dbReference type="OrthoDB" id="1123245at2"/>
<evidence type="ECO:0000313" key="2">
    <source>
        <dbReference type="Proteomes" id="UP000198748"/>
    </source>
</evidence>
<dbReference type="RefSeq" id="WP_090154838.1">
    <property type="nucleotide sequence ID" value="NZ_FNAN01000014.1"/>
</dbReference>